<dbReference type="Proteomes" id="UP000235748">
    <property type="component" value="Unassembled WGS sequence"/>
</dbReference>
<keyword evidence="3 5" id="KW-1133">Transmembrane helix</keyword>
<proteinExistence type="inferred from homology"/>
<organism evidence="7 8">
    <name type="scientific">Staphylococcus pettenkoferi</name>
    <dbReference type="NCBI Taxonomy" id="170573"/>
    <lineage>
        <taxon>Bacteria</taxon>
        <taxon>Bacillati</taxon>
        <taxon>Bacillota</taxon>
        <taxon>Bacilli</taxon>
        <taxon>Bacillales</taxon>
        <taxon>Staphylococcaceae</taxon>
        <taxon>Staphylococcus</taxon>
    </lineage>
</organism>
<dbReference type="PIRSF" id="PIRSF006648">
    <property type="entry name" value="DrrB"/>
    <property type="match status" value="1"/>
</dbReference>
<evidence type="ECO:0000256" key="1">
    <source>
        <dbReference type="ARBA" id="ARBA00004141"/>
    </source>
</evidence>
<sequence>MIRTYLSIEIKMLFRKKVYLALSILLPLVFYLLFTSIIDIPSAQQEIFYKEYMYSMVTFSLTSFCLMSFPVDLIEEHQIGWQKQLLNTRMSYPAYYMTKVFKTMIQFALSIVVIFIVAATVRNISMSMSEWLISGLTLWICASLFLSIGILLAQVNDLQKASSLGNILYIVLAMVGGLWFPVSQFPEWLKVIAYKSPTYHMKQIALDIGKGEHFNWQSMLVLLIYSVIFVGMALLLKRKRGASK</sequence>
<dbReference type="InterPro" id="IPR000412">
    <property type="entry name" value="ABC_2_transport"/>
</dbReference>
<dbReference type="InterPro" id="IPR047817">
    <property type="entry name" value="ABC2_TM_bact-type"/>
</dbReference>
<comment type="subcellular location">
    <subcellularLocation>
        <location evidence="5">Cell membrane</location>
        <topology evidence="5">Multi-pass membrane protein</topology>
    </subcellularLocation>
    <subcellularLocation>
        <location evidence="1">Membrane</location>
        <topology evidence="1">Multi-pass membrane protein</topology>
    </subcellularLocation>
</comment>
<dbReference type="STRING" id="170573.GCA_001076995_02322"/>
<keyword evidence="2 5" id="KW-0812">Transmembrane</keyword>
<dbReference type="Pfam" id="PF01061">
    <property type="entry name" value="ABC2_membrane"/>
    <property type="match status" value="1"/>
</dbReference>
<protein>
    <recommendedName>
        <fullName evidence="5">Transport permease protein</fullName>
    </recommendedName>
</protein>
<feature type="transmembrane region" description="Helical" evidence="5">
    <location>
        <begin position="131"/>
        <end position="152"/>
    </location>
</feature>
<dbReference type="InterPro" id="IPR013525">
    <property type="entry name" value="ABC2_TM"/>
</dbReference>
<keyword evidence="5" id="KW-0813">Transport</keyword>
<feature type="transmembrane region" description="Helical" evidence="5">
    <location>
        <begin position="216"/>
        <end position="236"/>
    </location>
</feature>
<comment type="caution">
    <text evidence="7">The sequence shown here is derived from an EMBL/GenBank/DDBJ whole genome shotgun (WGS) entry which is preliminary data.</text>
</comment>
<evidence type="ECO:0000256" key="4">
    <source>
        <dbReference type="ARBA" id="ARBA00023136"/>
    </source>
</evidence>
<dbReference type="EMBL" id="PNGG01000001">
    <property type="protein sequence ID" value="PMC20303.1"/>
    <property type="molecule type" value="Genomic_DNA"/>
</dbReference>
<evidence type="ECO:0000313" key="7">
    <source>
        <dbReference type="EMBL" id="PMC20303.1"/>
    </source>
</evidence>
<dbReference type="PROSITE" id="PS51012">
    <property type="entry name" value="ABC_TM2"/>
    <property type="match status" value="1"/>
</dbReference>
<keyword evidence="4 5" id="KW-0472">Membrane</keyword>
<dbReference type="GO" id="GO:0043190">
    <property type="term" value="C:ATP-binding cassette (ABC) transporter complex"/>
    <property type="evidence" value="ECO:0007669"/>
    <property type="project" value="InterPro"/>
</dbReference>
<evidence type="ECO:0000259" key="6">
    <source>
        <dbReference type="PROSITE" id="PS51012"/>
    </source>
</evidence>
<feature type="transmembrane region" description="Helical" evidence="5">
    <location>
        <begin position="95"/>
        <end position="119"/>
    </location>
</feature>
<evidence type="ECO:0000256" key="3">
    <source>
        <dbReference type="ARBA" id="ARBA00022989"/>
    </source>
</evidence>
<dbReference type="GO" id="GO:0140359">
    <property type="term" value="F:ABC-type transporter activity"/>
    <property type="evidence" value="ECO:0007669"/>
    <property type="project" value="InterPro"/>
</dbReference>
<feature type="transmembrane region" description="Helical" evidence="5">
    <location>
        <begin position="20"/>
        <end position="40"/>
    </location>
</feature>
<feature type="transmembrane region" description="Helical" evidence="5">
    <location>
        <begin position="52"/>
        <end position="74"/>
    </location>
</feature>
<reference evidence="7 8" key="1">
    <citation type="submission" date="2017-09" db="EMBL/GenBank/DDBJ databases">
        <title>Bacterial strain isolated from the female urinary microbiota.</title>
        <authorList>
            <person name="Thomas-White K."/>
            <person name="Kumar N."/>
            <person name="Forster S."/>
            <person name="Putonti C."/>
            <person name="Lawley T."/>
            <person name="Wolfe A.J."/>
        </authorList>
    </citation>
    <scope>NUCLEOTIDE SEQUENCE [LARGE SCALE GENOMIC DNA]</scope>
    <source>
        <strain evidence="7 8">UMB0834</strain>
    </source>
</reference>
<feature type="domain" description="ABC transmembrane type-2" evidence="6">
    <location>
        <begin position="18"/>
        <end position="240"/>
    </location>
</feature>
<evidence type="ECO:0000313" key="8">
    <source>
        <dbReference type="Proteomes" id="UP000235748"/>
    </source>
</evidence>
<dbReference type="RefSeq" id="WP_070502983.1">
    <property type="nucleotide sequence ID" value="NZ_JAASJD010000004.1"/>
</dbReference>
<gene>
    <name evidence="7" type="ORF">CJ235_01120</name>
</gene>
<keyword evidence="5" id="KW-1003">Cell membrane</keyword>
<evidence type="ECO:0000256" key="5">
    <source>
        <dbReference type="RuleBase" id="RU361157"/>
    </source>
</evidence>
<dbReference type="InterPro" id="IPR051784">
    <property type="entry name" value="Nod_factor_ABC_transporter"/>
</dbReference>
<feature type="transmembrane region" description="Helical" evidence="5">
    <location>
        <begin position="164"/>
        <end position="182"/>
    </location>
</feature>
<evidence type="ECO:0000256" key="2">
    <source>
        <dbReference type="ARBA" id="ARBA00022692"/>
    </source>
</evidence>
<dbReference type="PANTHER" id="PTHR43229:SF2">
    <property type="entry name" value="NODULATION PROTEIN J"/>
    <property type="match status" value="1"/>
</dbReference>
<dbReference type="AlphaFoldDB" id="A0A2N6QKY6"/>
<accession>A0A2N6QKY6</accession>
<comment type="similarity">
    <text evidence="5">Belongs to the ABC-2 integral membrane protein family.</text>
</comment>
<dbReference type="PANTHER" id="PTHR43229">
    <property type="entry name" value="NODULATION PROTEIN J"/>
    <property type="match status" value="1"/>
</dbReference>
<name>A0A2N6QKY6_9STAP</name>